<reference evidence="2" key="1">
    <citation type="journal article" date="2014" name="Int. J. Syst. Evol. Microbiol.">
        <title>Complete genome sequence of Corynebacterium casei LMG S-19264T (=DSM 44701T), isolated from a smear-ripened cheese.</title>
        <authorList>
            <consortium name="US DOE Joint Genome Institute (JGI-PGF)"/>
            <person name="Walter F."/>
            <person name="Albersmeier A."/>
            <person name="Kalinowski J."/>
            <person name="Ruckert C."/>
        </authorList>
    </citation>
    <scope>NUCLEOTIDE SEQUENCE</scope>
    <source>
        <strain evidence="2">KCTC 12719</strain>
    </source>
</reference>
<feature type="compositionally biased region" description="Basic and acidic residues" evidence="1">
    <location>
        <begin position="129"/>
        <end position="138"/>
    </location>
</feature>
<accession>A0A918VWY6</accession>
<feature type="compositionally biased region" description="Basic and acidic residues" evidence="1">
    <location>
        <begin position="40"/>
        <end position="59"/>
    </location>
</feature>
<dbReference type="RefSeq" id="WP_189603676.1">
    <property type="nucleotide sequence ID" value="NZ_BMXB01000002.1"/>
</dbReference>
<dbReference type="AlphaFoldDB" id="A0A918VWY6"/>
<evidence type="ECO:0000256" key="1">
    <source>
        <dbReference type="SAM" id="MobiDB-lite"/>
    </source>
</evidence>
<feature type="compositionally biased region" description="Basic and acidic residues" evidence="1">
    <location>
        <begin position="1"/>
        <end position="20"/>
    </location>
</feature>
<evidence type="ECO:0000313" key="2">
    <source>
        <dbReference type="EMBL" id="GHA31036.1"/>
    </source>
</evidence>
<protein>
    <submittedName>
        <fullName evidence="2">Uncharacterized protein</fullName>
    </submittedName>
</protein>
<keyword evidence="3" id="KW-1185">Reference proteome</keyword>
<sequence>MSRKEQMPKGNKEDREKSPEDLDYNPDITSQDKQILNNQSKDEKSAEGEDDYFKDREEPIDYAGADLDLPEMDDKKFNPTRNKPQDVEKNRKPKESVNSNDDMKENTETIARGEKAEKFGNDKDDQDSGEDRHGRRNS</sequence>
<evidence type="ECO:0000313" key="3">
    <source>
        <dbReference type="Proteomes" id="UP000610456"/>
    </source>
</evidence>
<gene>
    <name evidence="2" type="ORF">GCM10007103_10730</name>
</gene>
<dbReference type="EMBL" id="BMXB01000002">
    <property type="protein sequence ID" value="GHA31036.1"/>
    <property type="molecule type" value="Genomic_DNA"/>
</dbReference>
<dbReference type="Proteomes" id="UP000610456">
    <property type="component" value="Unassembled WGS sequence"/>
</dbReference>
<name>A0A918VWY6_9FLAO</name>
<organism evidence="2 3">
    <name type="scientific">Salinimicrobium marinum</name>
    <dbReference type="NCBI Taxonomy" id="680283"/>
    <lineage>
        <taxon>Bacteria</taxon>
        <taxon>Pseudomonadati</taxon>
        <taxon>Bacteroidota</taxon>
        <taxon>Flavobacteriia</taxon>
        <taxon>Flavobacteriales</taxon>
        <taxon>Flavobacteriaceae</taxon>
        <taxon>Salinimicrobium</taxon>
    </lineage>
</organism>
<reference evidence="2" key="2">
    <citation type="submission" date="2020-09" db="EMBL/GenBank/DDBJ databases">
        <authorList>
            <person name="Sun Q."/>
            <person name="Kim S."/>
        </authorList>
    </citation>
    <scope>NUCLEOTIDE SEQUENCE</scope>
    <source>
        <strain evidence="2">KCTC 12719</strain>
    </source>
</reference>
<feature type="region of interest" description="Disordered" evidence="1">
    <location>
        <begin position="1"/>
        <end position="138"/>
    </location>
</feature>
<comment type="caution">
    <text evidence="2">The sequence shown here is derived from an EMBL/GenBank/DDBJ whole genome shotgun (WGS) entry which is preliminary data.</text>
</comment>
<feature type="compositionally biased region" description="Polar residues" evidence="1">
    <location>
        <begin position="27"/>
        <end position="39"/>
    </location>
</feature>
<feature type="compositionally biased region" description="Basic and acidic residues" evidence="1">
    <location>
        <begin position="72"/>
        <end position="123"/>
    </location>
</feature>
<proteinExistence type="predicted"/>